<dbReference type="Pfam" id="PF13780">
    <property type="entry name" value="DUF4176"/>
    <property type="match status" value="1"/>
</dbReference>
<dbReference type="STRING" id="1121307.CLCY_2c01370"/>
<proteinExistence type="predicted"/>
<evidence type="ECO:0000313" key="1">
    <source>
        <dbReference type="EMBL" id="KMT21377.1"/>
    </source>
</evidence>
<dbReference type="RefSeq" id="WP_048570819.1">
    <property type="nucleotide sequence ID" value="NZ_LFVU01000027.1"/>
</dbReference>
<sequence>MEKELPIGSIVLLNNNKRVMICGKEGKERGGCRIYDYIGCDYPQGYLTDDRATLFNYKDIKSIISIGAKRKKG</sequence>
<comment type="caution">
    <text evidence="1">The sequence shown here is derived from an EMBL/GenBank/DDBJ whole genome shotgun (WGS) entry which is preliminary data.</text>
</comment>
<organism evidence="1 2">
    <name type="scientific">Clostridium cylindrosporum DSM 605</name>
    <dbReference type="NCBI Taxonomy" id="1121307"/>
    <lineage>
        <taxon>Bacteria</taxon>
        <taxon>Bacillati</taxon>
        <taxon>Bacillota</taxon>
        <taxon>Clostridia</taxon>
        <taxon>Eubacteriales</taxon>
        <taxon>Clostridiaceae</taxon>
        <taxon>Clostridium</taxon>
    </lineage>
</organism>
<gene>
    <name evidence="1" type="ORF">CLCY_2c01370</name>
</gene>
<keyword evidence="2" id="KW-1185">Reference proteome</keyword>
<dbReference type="AlphaFoldDB" id="A0A0J8D698"/>
<dbReference type="Proteomes" id="UP000036756">
    <property type="component" value="Unassembled WGS sequence"/>
</dbReference>
<dbReference type="PATRIC" id="fig|1121307.3.peg.994"/>
<dbReference type="EMBL" id="LFVU01000027">
    <property type="protein sequence ID" value="KMT21377.1"/>
    <property type="molecule type" value="Genomic_DNA"/>
</dbReference>
<evidence type="ECO:0000313" key="2">
    <source>
        <dbReference type="Proteomes" id="UP000036756"/>
    </source>
</evidence>
<dbReference type="InterPro" id="IPR025233">
    <property type="entry name" value="DUF4176"/>
</dbReference>
<protein>
    <recommendedName>
        <fullName evidence="3">DUF4176 domain-containing protein</fullName>
    </recommendedName>
</protein>
<name>A0A0J8D698_CLOCY</name>
<accession>A0A0J8D698</accession>
<evidence type="ECO:0008006" key="3">
    <source>
        <dbReference type="Google" id="ProtNLM"/>
    </source>
</evidence>
<reference evidence="1 2" key="1">
    <citation type="submission" date="2015-06" db="EMBL/GenBank/DDBJ databases">
        <title>Draft genome sequence of the purine-degrading Clostridium cylindrosporum HC-1 (DSM 605).</title>
        <authorList>
            <person name="Poehlein A."/>
            <person name="Schiel-Bengelsdorf B."/>
            <person name="Bengelsdorf F."/>
            <person name="Daniel R."/>
            <person name="Duerre P."/>
        </authorList>
    </citation>
    <scope>NUCLEOTIDE SEQUENCE [LARGE SCALE GENOMIC DNA]</scope>
    <source>
        <strain evidence="1 2">DSM 605</strain>
    </source>
</reference>